<dbReference type="EMBL" id="AP025591">
    <property type="protein sequence ID" value="BDG02506.1"/>
    <property type="molecule type" value="Genomic_DNA"/>
</dbReference>
<dbReference type="RefSeq" id="WP_248360198.1">
    <property type="nucleotide sequence ID" value="NZ_AP025591.1"/>
</dbReference>
<evidence type="ECO:0000313" key="2">
    <source>
        <dbReference type="EMBL" id="BDG02506.1"/>
    </source>
</evidence>
<gene>
    <name evidence="2" type="ORF">AMOR_15020</name>
</gene>
<sequence length="164" mass="18132">MRGTLRMMAAAIALMLPMACAKTDDYFVPDEWETPGLPPAWTSDFEVALQTAVEMAPGPVPDAWVEGGTVHFSDVLYDPALAGEWTGGSCLPMTPEFLVALTYPSPPQPGAPRYPFQHIEQTALAHELGHYLWTRLGLRNADHPPEFQAWWAQVDAETARRLGR</sequence>
<evidence type="ECO:0000313" key="3">
    <source>
        <dbReference type="Proteomes" id="UP001162891"/>
    </source>
</evidence>
<accession>A0ABM7WSQ4</accession>
<reference evidence="3" key="1">
    <citation type="journal article" date="2022" name="Int. J. Syst. Evol. Microbiol.">
        <title>Anaeromyxobacter oryzae sp. nov., Anaeromyxobacter diazotrophicus sp. nov. and Anaeromyxobacter paludicola sp. nov., isolated from paddy soils.</title>
        <authorList>
            <person name="Itoh H."/>
            <person name="Xu Z."/>
            <person name="Mise K."/>
            <person name="Masuda Y."/>
            <person name="Ushijima N."/>
            <person name="Hayakawa C."/>
            <person name="Shiratori Y."/>
            <person name="Senoo K."/>
        </authorList>
    </citation>
    <scope>NUCLEOTIDE SEQUENCE [LARGE SCALE GENOMIC DNA]</scope>
    <source>
        <strain evidence="3">Red232</strain>
    </source>
</reference>
<name>A0ABM7WSQ4_9BACT</name>
<protein>
    <recommendedName>
        <fullName evidence="4">Metallopeptidase DUF4344</fullName>
    </recommendedName>
</protein>
<dbReference type="Proteomes" id="UP001162891">
    <property type="component" value="Chromosome"/>
</dbReference>
<proteinExistence type="predicted"/>
<evidence type="ECO:0000256" key="1">
    <source>
        <dbReference type="SAM" id="SignalP"/>
    </source>
</evidence>
<evidence type="ECO:0008006" key="4">
    <source>
        <dbReference type="Google" id="ProtNLM"/>
    </source>
</evidence>
<feature type="chain" id="PRO_5045197272" description="Metallopeptidase DUF4344" evidence="1">
    <location>
        <begin position="22"/>
        <end position="164"/>
    </location>
</feature>
<keyword evidence="1" id="KW-0732">Signal</keyword>
<feature type="signal peptide" evidence="1">
    <location>
        <begin position="1"/>
        <end position="21"/>
    </location>
</feature>
<keyword evidence="3" id="KW-1185">Reference proteome</keyword>
<organism evidence="2 3">
    <name type="scientific">Anaeromyxobacter oryzae</name>
    <dbReference type="NCBI Taxonomy" id="2918170"/>
    <lineage>
        <taxon>Bacteria</taxon>
        <taxon>Pseudomonadati</taxon>
        <taxon>Myxococcota</taxon>
        <taxon>Myxococcia</taxon>
        <taxon>Myxococcales</taxon>
        <taxon>Cystobacterineae</taxon>
        <taxon>Anaeromyxobacteraceae</taxon>
        <taxon>Anaeromyxobacter</taxon>
    </lineage>
</organism>